<evidence type="ECO:0000313" key="2">
    <source>
        <dbReference type="Proteomes" id="UP000652761"/>
    </source>
</evidence>
<gene>
    <name evidence="1" type="ORF">Taro_036920</name>
</gene>
<comment type="caution">
    <text evidence="1">The sequence shown here is derived from an EMBL/GenBank/DDBJ whole genome shotgun (WGS) entry which is preliminary data.</text>
</comment>
<dbReference type="EMBL" id="NMUH01003160">
    <property type="protein sequence ID" value="MQM04128.1"/>
    <property type="molecule type" value="Genomic_DNA"/>
</dbReference>
<dbReference type="Proteomes" id="UP000652761">
    <property type="component" value="Unassembled WGS sequence"/>
</dbReference>
<accession>A0A843WB84</accession>
<proteinExistence type="predicted"/>
<dbReference type="AlphaFoldDB" id="A0A843WB84"/>
<protein>
    <submittedName>
        <fullName evidence="1">Uncharacterized protein</fullName>
    </submittedName>
</protein>
<name>A0A843WB84_COLES</name>
<evidence type="ECO:0000313" key="1">
    <source>
        <dbReference type="EMBL" id="MQM04128.1"/>
    </source>
</evidence>
<reference evidence="1" key="1">
    <citation type="submission" date="2017-07" db="EMBL/GenBank/DDBJ databases">
        <title>Taro Niue Genome Assembly and Annotation.</title>
        <authorList>
            <person name="Atibalentja N."/>
            <person name="Keating K."/>
            <person name="Fields C.J."/>
        </authorList>
    </citation>
    <scope>NUCLEOTIDE SEQUENCE</scope>
    <source>
        <strain evidence="1">Niue_2</strain>
        <tissue evidence="1">Leaf</tissue>
    </source>
</reference>
<organism evidence="1 2">
    <name type="scientific">Colocasia esculenta</name>
    <name type="common">Wild taro</name>
    <name type="synonym">Arum esculentum</name>
    <dbReference type="NCBI Taxonomy" id="4460"/>
    <lineage>
        <taxon>Eukaryota</taxon>
        <taxon>Viridiplantae</taxon>
        <taxon>Streptophyta</taxon>
        <taxon>Embryophyta</taxon>
        <taxon>Tracheophyta</taxon>
        <taxon>Spermatophyta</taxon>
        <taxon>Magnoliopsida</taxon>
        <taxon>Liliopsida</taxon>
        <taxon>Araceae</taxon>
        <taxon>Aroideae</taxon>
        <taxon>Colocasieae</taxon>
        <taxon>Colocasia</taxon>
    </lineage>
</organism>
<keyword evidence="2" id="KW-1185">Reference proteome</keyword>
<sequence>MSRSQPLCVFKLFWPSRAATSSAQPGEGVAAFCWAIRRFGGAFGVFSMQGSYVERGKHRESVILCILREGFAWFGVVIRREFPGLGFSPVKATEPSVAFLTRQADPSRSGYERDISGGRVLKVTLPYVATSAESISGALAPVALWERDIYVVSVLFSRLVLRACPGTCVVPSRSVSSVLDTFTPMLELYVRLRERRQLDNDLELRPESLKVPGMGPRQCGPRLWCWVVSTVVWLLLVERHLDLSSVAARLRGETSQQRQDLWEATAKIVSSAGAEGDSDCGLKLVKQEV</sequence>